<keyword evidence="6 9" id="KW-0812">Transmembrane</keyword>
<dbReference type="InterPro" id="IPR012902">
    <property type="entry name" value="N_methyl_site"/>
</dbReference>
<dbReference type="SUPFAM" id="SSF54523">
    <property type="entry name" value="Pili subunits"/>
    <property type="match status" value="1"/>
</dbReference>
<evidence type="ECO:0000256" key="7">
    <source>
        <dbReference type="ARBA" id="ARBA00022989"/>
    </source>
</evidence>
<name>A0A5C0B6F3_9BURK</name>
<keyword evidence="4 9" id="KW-0488">Methylation</keyword>
<evidence type="ECO:0000256" key="2">
    <source>
        <dbReference type="ARBA" id="ARBA00008358"/>
    </source>
</evidence>
<dbReference type="Gene3D" id="3.30.1300.30">
    <property type="entry name" value="GSPII I/J protein-like"/>
    <property type="match status" value="1"/>
</dbReference>
<comment type="subunit">
    <text evidence="9">Type II secretion is composed of four main components: the outer membrane complex, the inner membrane complex, the cytoplasmic secretion ATPase and the periplasm-spanning pseudopilus.</text>
</comment>
<keyword evidence="12" id="KW-1185">Reference proteome</keyword>
<dbReference type="GO" id="GO:0015627">
    <property type="term" value="C:type II protein secretion system complex"/>
    <property type="evidence" value="ECO:0007669"/>
    <property type="project" value="UniProtKB-UniRule"/>
</dbReference>
<dbReference type="PANTHER" id="PTHR38779:SF2">
    <property type="entry name" value="TYPE II SECRETION SYSTEM PROTEIN I-RELATED"/>
    <property type="match status" value="1"/>
</dbReference>
<protein>
    <recommendedName>
        <fullName evidence="9">Type II secretion system protein I</fullName>
        <shortName evidence="9">T2SS minor pseudopilin I</shortName>
    </recommendedName>
</protein>
<dbReference type="PANTHER" id="PTHR38779">
    <property type="entry name" value="TYPE II SECRETION SYSTEM PROTEIN I-RELATED"/>
    <property type="match status" value="1"/>
</dbReference>
<evidence type="ECO:0000256" key="5">
    <source>
        <dbReference type="ARBA" id="ARBA00022519"/>
    </source>
</evidence>
<evidence type="ECO:0000313" key="11">
    <source>
        <dbReference type="EMBL" id="QEI08491.1"/>
    </source>
</evidence>
<dbReference type="Pfam" id="PF07963">
    <property type="entry name" value="N_methyl"/>
    <property type="match status" value="1"/>
</dbReference>
<dbReference type="GO" id="GO:0015628">
    <property type="term" value="P:protein secretion by the type II secretion system"/>
    <property type="evidence" value="ECO:0007669"/>
    <property type="project" value="UniProtKB-UniRule"/>
</dbReference>
<dbReference type="InterPro" id="IPR010052">
    <property type="entry name" value="T2SS_protein-GspI"/>
</dbReference>
<evidence type="ECO:0000256" key="9">
    <source>
        <dbReference type="RuleBase" id="RU368030"/>
    </source>
</evidence>
<dbReference type="KEGG" id="pacr:FXN63_23615"/>
<gene>
    <name evidence="11" type="primary">gspI</name>
    <name evidence="11" type="ORF">FXN63_23615</name>
</gene>
<keyword evidence="7 9" id="KW-1133">Transmembrane helix</keyword>
<dbReference type="NCBIfam" id="TIGR01707">
    <property type="entry name" value="gspI"/>
    <property type="match status" value="1"/>
</dbReference>
<comment type="similarity">
    <text evidence="2 9">Belongs to the GSP I family.</text>
</comment>
<evidence type="ECO:0000256" key="3">
    <source>
        <dbReference type="ARBA" id="ARBA00022475"/>
    </source>
</evidence>
<organism evidence="11 12">
    <name type="scientific">Pigmentiphaga aceris</name>
    <dbReference type="NCBI Taxonomy" id="1940612"/>
    <lineage>
        <taxon>Bacteria</taxon>
        <taxon>Pseudomonadati</taxon>
        <taxon>Pseudomonadota</taxon>
        <taxon>Betaproteobacteria</taxon>
        <taxon>Burkholderiales</taxon>
        <taxon>Alcaligenaceae</taxon>
        <taxon>Pigmentiphaga</taxon>
    </lineage>
</organism>
<keyword evidence="3" id="KW-1003">Cell membrane</keyword>
<reference evidence="11 12" key="1">
    <citation type="submission" date="2019-08" db="EMBL/GenBank/DDBJ databases">
        <title>Amphibian skin-associated Pigmentiphaga: genome sequence and occurrence across geography and hosts.</title>
        <authorList>
            <person name="Bletz M.C."/>
            <person name="Bunk B."/>
            <person name="Sproeer C."/>
            <person name="Biwer P."/>
            <person name="Reiter S."/>
            <person name="Rabemananjara F.C.E."/>
            <person name="Schulz S."/>
            <person name="Overmann J."/>
            <person name="Vences M."/>
        </authorList>
    </citation>
    <scope>NUCLEOTIDE SEQUENCE [LARGE SCALE GENOMIC DNA]</scope>
    <source>
        <strain evidence="11 12">Mada1488</strain>
    </source>
</reference>
<dbReference type="GO" id="GO:0005886">
    <property type="term" value="C:plasma membrane"/>
    <property type="evidence" value="ECO:0007669"/>
    <property type="project" value="UniProtKB-SubCell"/>
</dbReference>
<dbReference type="Proteomes" id="UP000325161">
    <property type="component" value="Chromosome"/>
</dbReference>
<dbReference type="EMBL" id="CP043046">
    <property type="protein sequence ID" value="QEI08491.1"/>
    <property type="molecule type" value="Genomic_DNA"/>
</dbReference>
<evidence type="ECO:0000313" key="12">
    <source>
        <dbReference type="Proteomes" id="UP000325161"/>
    </source>
</evidence>
<dbReference type="InterPro" id="IPR003413">
    <property type="entry name" value="T2SS_GspI_C"/>
</dbReference>
<accession>A0A5C0B6F3</accession>
<feature type="domain" description="Type II secretion system protein GspI C-terminal" evidence="10">
    <location>
        <begin position="63"/>
        <end position="141"/>
    </location>
</feature>
<evidence type="ECO:0000256" key="8">
    <source>
        <dbReference type="ARBA" id="ARBA00023136"/>
    </source>
</evidence>
<evidence type="ECO:0000256" key="6">
    <source>
        <dbReference type="ARBA" id="ARBA00022692"/>
    </source>
</evidence>
<keyword evidence="8 9" id="KW-0472">Membrane</keyword>
<evidence type="ECO:0000259" key="10">
    <source>
        <dbReference type="Pfam" id="PF02501"/>
    </source>
</evidence>
<dbReference type="OrthoDB" id="5296572at2"/>
<evidence type="ECO:0000256" key="4">
    <source>
        <dbReference type="ARBA" id="ARBA00022481"/>
    </source>
</evidence>
<comment type="function">
    <text evidence="9">Component of the type II secretion system required for the energy-dependent secretion of extracellular factors such as proteases and toxins from the periplasm.</text>
</comment>
<keyword evidence="5 9" id="KW-0997">Cell inner membrane</keyword>
<comment type="subcellular location">
    <subcellularLocation>
        <location evidence="1 9">Cell inner membrane</location>
        <topology evidence="1 9">Single-pass membrane protein</topology>
    </subcellularLocation>
</comment>
<dbReference type="InterPro" id="IPR045584">
    <property type="entry name" value="Pilin-like"/>
</dbReference>
<dbReference type="Pfam" id="PF02501">
    <property type="entry name" value="T2SSI"/>
    <property type="match status" value="1"/>
</dbReference>
<evidence type="ECO:0000256" key="1">
    <source>
        <dbReference type="ARBA" id="ARBA00004377"/>
    </source>
</evidence>
<proteinExistence type="inferred from homology"/>
<dbReference type="NCBIfam" id="TIGR02532">
    <property type="entry name" value="IV_pilin_GFxxxE"/>
    <property type="match status" value="1"/>
</dbReference>
<dbReference type="AlphaFoldDB" id="A0A5C0B6F3"/>
<comment type="PTM">
    <text evidence="9">Cleaved by prepilin peptidase.</text>
</comment>
<sequence>MTQVCTATQPSVGVTLSHARVVHKVRDQGFTLIEVLVALAIVAVALAASVRAVGMLSFNDRLLRDKSLAALSAGNRLAELRLEKRFPDIGSVRAPCPQGRLMLECEQRVSSTPNPSFRQVSVRVSPAGRPTEMLAEVNGLVSALP</sequence>
<feature type="transmembrane region" description="Helical" evidence="9">
    <location>
        <begin position="35"/>
        <end position="58"/>
    </location>
</feature>
<dbReference type="PROSITE" id="PS00409">
    <property type="entry name" value="PROKAR_NTER_METHYL"/>
    <property type="match status" value="1"/>
</dbReference>